<comment type="caution">
    <text evidence="1">The sequence shown here is derived from an EMBL/GenBank/DDBJ whole genome shotgun (WGS) entry which is preliminary data.</text>
</comment>
<dbReference type="EMBL" id="JAYMYQ010000001">
    <property type="protein sequence ID" value="KAK7361792.1"/>
    <property type="molecule type" value="Genomic_DNA"/>
</dbReference>
<dbReference type="AlphaFoldDB" id="A0AAN9N0N4"/>
<proteinExistence type="predicted"/>
<protein>
    <submittedName>
        <fullName evidence="1">Uncharacterized protein</fullName>
    </submittedName>
</protein>
<organism evidence="1 2">
    <name type="scientific">Canavalia gladiata</name>
    <name type="common">Sword bean</name>
    <name type="synonym">Dolichos gladiatus</name>
    <dbReference type="NCBI Taxonomy" id="3824"/>
    <lineage>
        <taxon>Eukaryota</taxon>
        <taxon>Viridiplantae</taxon>
        <taxon>Streptophyta</taxon>
        <taxon>Embryophyta</taxon>
        <taxon>Tracheophyta</taxon>
        <taxon>Spermatophyta</taxon>
        <taxon>Magnoliopsida</taxon>
        <taxon>eudicotyledons</taxon>
        <taxon>Gunneridae</taxon>
        <taxon>Pentapetalae</taxon>
        <taxon>rosids</taxon>
        <taxon>fabids</taxon>
        <taxon>Fabales</taxon>
        <taxon>Fabaceae</taxon>
        <taxon>Papilionoideae</taxon>
        <taxon>50 kb inversion clade</taxon>
        <taxon>NPAAA clade</taxon>
        <taxon>indigoferoid/millettioid clade</taxon>
        <taxon>Phaseoleae</taxon>
        <taxon>Canavalia</taxon>
    </lineage>
</organism>
<accession>A0AAN9N0N4</accession>
<keyword evidence="2" id="KW-1185">Reference proteome</keyword>
<evidence type="ECO:0000313" key="1">
    <source>
        <dbReference type="EMBL" id="KAK7361792.1"/>
    </source>
</evidence>
<reference evidence="1 2" key="1">
    <citation type="submission" date="2024-01" db="EMBL/GenBank/DDBJ databases">
        <title>The genomes of 5 underutilized Papilionoideae crops provide insights into root nodulation and disease resistanc.</title>
        <authorList>
            <person name="Jiang F."/>
        </authorList>
    </citation>
    <scope>NUCLEOTIDE SEQUENCE [LARGE SCALE GENOMIC DNA]</scope>
    <source>
        <strain evidence="1">LVBAO_FW01</strain>
        <tissue evidence="1">Leaves</tissue>
    </source>
</reference>
<sequence>MAIHEHMAENSKNASGDKWKSEPGWLFWFSGAENRLILHVEGFPKASIVSKVYGFRVGISRLVSIPSLNISKSALLEALDLRKLVEDCSPYLAILSTSHCNLQQGSKQKAILHYEWSPGSFFSYVVLGSTKNSLIISGKPQRSIHSVWLVDLAIKAMQGTCKPPFPESAYVRH</sequence>
<dbReference type="Proteomes" id="UP001367508">
    <property type="component" value="Unassembled WGS sequence"/>
</dbReference>
<name>A0AAN9N0N4_CANGL</name>
<evidence type="ECO:0000313" key="2">
    <source>
        <dbReference type="Proteomes" id="UP001367508"/>
    </source>
</evidence>
<gene>
    <name evidence="1" type="ORF">VNO77_03876</name>
</gene>